<sequence>MQVIEVSAFRSPKKNELYLFVPKEHGLEKLPKELITMFGEPKHIFDFELTPDRKMAREDGKQVYEAIQTKGYFMQMPPAEVEKLSDYAPAPEKLDNIY</sequence>
<evidence type="ECO:0000256" key="1">
    <source>
        <dbReference type="HAMAP-Rule" id="MF_01866"/>
    </source>
</evidence>
<dbReference type="PROSITE" id="PS51648">
    <property type="entry name" value="YCGL"/>
    <property type="match status" value="1"/>
</dbReference>
<dbReference type="Gene3D" id="3.10.510.20">
    <property type="entry name" value="YcgL domain"/>
    <property type="match status" value="1"/>
</dbReference>
<dbReference type="RefSeq" id="WP_173269765.1">
    <property type="nucleotide sequence ID" value="NZ_AP021889.1"/>
</dbReference>
<dbReference type="PANTHER" id="PTHR38109">
    <property type="entry name" value="PROTEIN YCGL"/>
    <property type="match status" value="1"/>
</dbReference>
<dbReference type="InterPro" id="IPR027354">
    <property type="entry name" value="YcgL_dom"/>
</dbReference>
<dbReference type="KEGG" id="tse:THMIRHAS_02810"/>
<name>A0A6F8PSB0_9GAMM</name>
<reference evidence="4" key="1">
    <citation type="submission" date="2019-11" db="EMBL/GenBank/DDBJ databases">
        <title>Isolation and characterization of two novel species in the genus Thiomicrorhabdus.</title>
        <authorList>
            <person name="Mochizuki J."/>
            <person name="Kojima H."/>
            <person name="Fukui M."/>
        </authorList>
    </citation>
    <scope>NUCLEOTIDE SEQUENCE [LARGE SCALE GENOMIC DNA]</scope>
    <source>
        <strain evidence="4">aks77</strain>
    </source>
</reference>
<keyword evidence="4" id="KW-1185">Reference proteome</keyword>
<evidence type="ECO:0000313" key="4">
    <source>
        <dbReference type="Proteomes" id="UP000501726"/>
    </source>
</evidence>
<dbReference type="Proteomes" id="UP000501726">
    <property type="component" value="Chromosome"/>
</dbReference>
<dbReference type="HAMAP" id="MF_01866">
    <property type="entry name" value="UPF0745"/>
    <property type="match status" value="1"/>
</dbReference>
<dbReference type="InterPro" id="IPR038068">
    <property type="entry name" value="YcgL-like_sf"/>
</dbReference>
<accession>A0A6F8PSB0</accession>
<dbReference type="Pfam" id="PF05166">
    <property type="entry name" value="YcgL"/>
    <property type="match status" value="1"/>
</dbReference>
<dbReference type="PANTHER" id="PTHR38109:SF1">
    <property type="entry name" value="PROTEIN YCGL"/>
    <property type="match status" value="1"/>
</dbReference>
<gene>
    <name evidence="3" type="ORF">THMIRHAS_02810</name>
</gene>
<evidence type="ECO:0000259" key="2">
    <source>
        <dbReference type="PROSITE" id="PS51648"/>
    </source>
</evidence>
<dbReference type="EMBL" id="AP021889">
    <property type="protein sequence ID" value="BBP44908.1"/>
    <property type="molecule type" value="Genomic_DNA"/>
</dbReference>
<proteinExistence type="inferred from homology"/>
<dbReference type="AlphaFoldDB" id="A0A6F8PSB0"/>
<evidence type="ECO:0000313" key="3">
    <source>
        <dbReference type="EMBL" id="BBP44908.1"/>
    </source>
</evidence>
<dbReference type="SUPFAM" id="SSF160191">
    <property type="entry name" value="YcgL-like"/>
    <property type="match status" value="1"/>
</dbReference>
<feature type="domain" description="YcgL" evidence="2">
    <location>
        <begin position="4"/>
        <end position="88"/>
    </location>
</feature>
<protein>
    <recommendedName>
        <fullName evidence="1">YcgL domain-containing protein THMIRHAS_02810</fullName>
    </recommendedName>
</protein>
<organism evidence="3 4">
    <name type="scientific">Thiosulfatimonas sediminis</name>
    <dbReference type="NCBI Taxonomy" id="2675054"/>
    <lineage>
        <taxon>Bacteria</taxon>
        <taxon>Pseudomonadati</taxon>
        <taxon>Pseudomonadota</taxon>
        <taxon>Gammaproteobacteria</taxon>
        <taxon>Thiotrichales</taxon>
        <taxon>Piscirickettsiaceae</taxon>
        <taxon>Thiosulfatimonas</taxon>
    </lineage>
</organism>